<dbReference type="EMBL" id="CP001737">
    <property type="protein sequence ID" value="ACV77433.1"/>
    <property type="molecule type" value="Genomic_DNA"/>
</dbReference>
<dbReference type="KEGG" id="nml:Namu_1024"/>
<dbReference type="GO" id="GO:0030246">
    <property type="term" value="F:carbohydrate binding"/>
    <property type="evidence" value="ECO:0007669"/>
    <property type="project" value="InterPro"/>
</dbReference>
<gene>
    <name evidence="3" type="ordered locus">Namu_1024</name>
</gene>
<evidence type="ECO:0000256" key="2">
    <source>
        <dbReference type="SAM" id="Phobius"/>
    </source>
</evidence>
<dbReference type="eggNOG" id="COG4932">
    <property type="taxonomic scope" value="Bacteria"/>
</dbReference>
<feature type="compositionally biased region" description="Low complexity" evidence="1">
    <location>
        <begin position="336"/>
        <end position="346"/>
    </location>
</feature>
<dbReference type="SUPFAM" id="SSF49464">
    <property type="entry name" value="Carboxypeptidase regulatory domain-like"/>
    <property type="match status" value="1"/>
</dbReference>
<dbReference type="Gene3D" id="2.60.40.1120">
    <property type="entry name" value="Carboxypeptidase-like, regulatory domain"/>
    <property type="match status" value="5"/>
</dbReference>
<keyword evidence="2" id="KW-0812">Transmembrane</keyword>
<dbReference type="RefSeq" id="WP_015746347.1">
    <property type="nucleotide sequence ID" value="NC_013235.1"/>
</dbReference>
<keyword evidence="2" id="KW-0472">Membrane</keyword>
<proteinExistence type="predicted"/>
<feature type="compositionally biased region" description="Gly residues" evidence="1">
    <location>
        <begin position="347"/>
        <end position="362"/>
    </location>
</feature>
<feature type="compositionally biased region" description="Low complexity" evidence="1">
    <location>
        <begin position="260"/>
        <end position="277"/>
    </location>
</feature>
<feature type="region of interest" description="Disordered" evidence="1">
    <location>
        <begin position="255"/>
        <end position="392"/>
    </location>
</feature>
<evidence type="ECO:0000313" key="4">
    <source>
        <dbReference type="Proteomes" id="UP000002218"/>
    </source>
</evidence>
<keyword evidence="4" id="KW-1185">Reference proteome</keyword>
<dbReference type="InParanoid" id="C8XBH1"/>
<sequence>MTGAGGPELSVDPLAQCSAGATATIQVQVWHHGPRPAEITVAVRGLDAEWTPEPVSVGILPPGQVATVPLSLRPGPSAIGARYPFVVVAAATDSFDRGEPAVATAESTLVVGGRERAVLDLDPPQATAVFGRRIRLTITNPSVTDRDLLLEPTVPQGLSVTLPTEPISVGAGRTVTVRGRVSVRRSRVFGTVQTHSYAIAARGQGAPVIVNGTLQARPVFRGALVRALVLTLVIALWVGLAVVALPRVSSYFTADQKTVTSTTPPTSGSDSGTSPSGGDQGGTAGGTDQGGSGGDQGGGGSAGDQGTGDQGTDGAGAAGGGSGGGSGNGSDGHSGSGSASGSDSGSGSDGGAGTGGGSGGDGEPTAPPSSTPSQVTLQGLVTGADPGGVTVILGPTSMVEAAGQGAEPAPGTDEQTASGLRAARGAIGKVWATSLRVNRAEDPPSLTTTTNDDGTFALAGIRPQGYYLLTVARAGFRTQRFIINGANLVGADPMKIALIAGDGAMSGTVAGPDGPIGAATVTITDGRVSLQTSTVSPGAEGTPGSWSVTGLSTPGTYLVSAAAPGFATSSALVTLGAGGTANTDLTLVTGAAQVTGTVTGQNELGQLGGLGGMSVSITGQSGDVTTTRTSTTATTGPVGQYVLPDLPTPGEYTVTVSGDGYQDQVQHVSLAEGVGSAVVDVAMVRVDGAVSGTVFGNPATGDKPAEGGLIGAGLTLTGPQGSTKTMSTSDPAGSFRFTGVKPGVYVLSGSMFGRLPSSVTVEVTAAGEATADLTLLSSASTELPATARIQGRVVDSRTGGQLTCDRAEDPATPCVITASVSVPAIDPATGQIDPNLPPTTVSATANPAENYLLPALDDPAHPGLVPGLYTVTITAPGYEPGSVQVQVPQGAVMSAAPVSLIPLSLISGRLTTRVGTPVAPTCVGVVAAGVVPPTRADGCVAAADGRTCTIGTDPKVRCGLVQVDGTYQVRGLTHGGYTVVVIPTDPEYIAPAPFDLTIDLGSDGRYDPLLDRLGRIAVTVRQPDLDTAALGPAEGATVAAVLGSTSTSAPPTDADGTTTVIALTPGTYRVDASGDAGTASTDNVFVQLNQTIDVNLVLIKPLGTVVGRVVTNDGVSPQPVSVPAAPVTITGVIGYTGLAPVFGAVTLTTDINGCFAVLPTSTTPKPGGFGPCPQGISADSAAAAISGGFLVARPISVAIGTTDQSQASYQAQVGIVGDGQIRTIPVDATTVQPKPSSTANLTLGTLPAGTARGLANLTVLTKSPLSGQVAAVDLQNPAGGLRWSDSAVTGDNLLSPGRYSVQAAAPGFTSLPARGAQILCRLGTACTYVVDPTDATSVADPALRLVRNPTFTGSVTVLPTGAGITGATFSVSPLNSNLPPISLTASGTTLSWQEQGAPANLVTPGSYSVTASLAGFESDPVTFTCAPPTTGAETCPLALTLRQLSSPTITVVSNVAVGSPNRKVPAGATITITGTSIGTRGPFTDNNTGDGIQIALPPLSSLDKSYQMTVRAPGFAPATFTSTTTGNISCTGGSGLFFQPGPTACTVTLTQLAQVTVTTVQAGSLARLSGVGVKVTQLTGTGANSTWDGITVGGSVVITGSVASPGLTPGETYRVSASLVGYDDASTDVTIPSGTLDQPVTIALRLRPVTLQVALVAGTGTSLPNGTLTVTGRDFSGTAVNRTCTFTTQNTGACTPTQTDTTLSGIDALFAKLLPGGYQLAFTSTDGLYRPLTQSVQVAGGTDPVPVTMTLAAGTSAQTGTVLAPDGSPLSGATVTLRQNNNVEVIAKDVAGTNLPEITTGADGAFSFRNVPDGVYRVMVDACGYGRTFSAAITLNTSVTANPPAVSVRLARVTRAVTVNVSSTAGTSLVGLPASFQPVAADSGDPSCTMPSGATNTALTGFFVAPDGTVTAPQLPTGRWVVAVSTPNSPFGASTPSFLSPMPDYGTPTLNPTIPPINVIGTGGQIRQAQISLSVTWPAGCANPPSSVRLTITPATGDPATLDATVQSGTDKSGTASLTTLLPAGSYSWSLAADNNFTAQPATGSLTVPSSGSTPAQSISSTLQAPAVPVNATLSVNGGTSGPAGVVRATPAGGGSTVTSDGSGLLCLAPTAGWTVSIRSTTDPTMLIPDITGVSVTRAGPNTVAFVGYGLQPGVSLATVDRRTPDTTARSVPLTVTGPGTSWSGTATIAAGASAGTGPTLTLGAGSYTLAAAASDPFGTASQSGIDPATTHTATLTLPYTAVTLAVTASGAPDPGATFTLTPAAGGSPITTTTSAAAVFRDIAPGTYTIAASKTVGTVTYSGQLTDQVLGAGTSPQLNVPMTAPPPPNPPN</sequence>
<organism evidence="3 4">
    <name type="scientific">Nakamurella multipartita (strain ATCC 700099 / DSM 44233 / CIP 104796 / JCM 9543 / NBRC 105858 / Y-104)</name>
    <name type="common">Microsphaera multipartita</name>
    <dbReference type="NCBI Taxonomy" id="479431"/>
    <lineage>
        <taxon>Bacteria</taxon>
        <taxon>Bacillati</taxon>
        <taxon>Actinomycetota</taxon>
        <taxon>Actinomycetes</taxon>
        <taxon>Nakamurellales</taxon>
        <taxon>Nakamurellaceae</taxon>
        <taxon>Nakamurella</taxon>
    </lineage>
</organism>
<reference evidence="3 4" key="2">
    <citation type="journal article" date="2010" name="Stand. Genomic Sci.">
        <title>Complete genome sequence of Nakamurella multipartita type strain (Y-104).</title>
        <authorList>
            <person name="Tice H."/>
            <person name="Mayilraj S."/>
            <person name="Sims D."/>
            <person name="Lapidus A."/>
            <person name="Nolan M."/>
            <person name="Lucas S."/>
            <person name="Glavina Del Rio T."/>
            <person name="Copeland A."/>
            <person name="Cheng J.F."/>
            <person name="Meincke L."/>
            <person name="Bruce D."/>
            <person name="Goodwin L."/>
            <person name="Pitluck S."/>
            <person name="Ivanova N."/>
            <person name="Mavromatis K."/>
            <person name="Ovchinnikova G."/>
            <person name="Pati A."/>
            <person name="Chen A."/>
            <person name="Palaniappan K."/>
            <person name="Land M."/>
            <person name="Hauser L."/>
            <person name="Chang Y.J."/>
            <person name="Jeffries C.D."/>
            <person name="Detter J.C."/>
            <person name="Brettin T."/>
            <person name="Rohde M."/>
            <person name="Goker M."/>
            <person name="Bristow J."/>
            <person name="Eisen J.A."/>
            <person name="Markowitz V."/>
            <person name="Hugenholtz P."/>
            <person name="Kyrpides N.C."/>
            <person name="Klenk H.P."/>
            <person name="Chen F."/>
        </authorList>
    </citation>
    <scope>NUCLEOTIDE SEQUENCE [LARGE SCALE GENOMIC DNA]</scope>
    <source>
        <strain evidence="4">ATCC 700099 / DSM 44233 / CIP 104796 / JCM 9543 / NBRC 105858 / Y-104</strain>
    </source>
</reference>
<dbReference type="STRING" id="479431.Namu_1024"/>
<feature type="transmembrane region" description="Helical" evidence="2">
    <location>
        <begin position="223"/>
        <end position="245"/>
    </location>
</feature>
<dbReference type="HOGENOM" id="CLU_231786_0_0_11"/>
<dbReference type="OrthoDB" id="3760580at2"/>
<keyword evidence="2" id="KW-1133">Transmembrane helix</keyword>
<protein>
    <submittedName>
        <fullName evidence="3">Cna B domain protein</fullName>
    </submittedName>
</protein>
<name>C8XBH1_NAKMY</name>
<evidence type="ECO:0000256" key="1">
    <source>
        <dbReference type="SAM" id="MobiDB-lite"/>
    </source>
</evidence>
<dbReference type="Proteomes" id="UP000002218">
    <property type="component" value="Chromosome"/>
</dbReference>
<dbReference type="SUPFAM" id="SSF49452">
    <property type="entry name" value="Starch-binding domain-like"/>
    <property type="match status" value="2"/>
</dbReference>
<reference evidence="4" key="1">
    <citation type="submission" date="2009-09" db="EMBL/GenBank/DDBJ databases">
        <title>The complete genome of Nakamurella multipartita DSM 44233.</title>
        <authorList>
            <consortium name="US DOE Joint Genome Institute (JGI-PGF)"/>
            <person name="Lucas S."/>
            <person name="Copeland A."/>
            <person name="Lapidus A."/>
            <person name="Glavina del Rio T."/>
            <person name="Dalin E."/>
            <person name="Tice H."/>
            <person name="Bruce D."/>
            <person name="Goodwin L."/>
            <person name="Pitluck S."/>
            <person name="Kyrpides N."/>
            <person name="Mavromatis K."/>
            <person name="Ivanova N."/>
            <person name="Ovchinnikova G."/>
            <person name="Sims D."/>
            <person name="Meincke L."/>
            <person name="Brettin T."/>
            <person name="Detter J.C."/>
            <person name="Han C."/>
            <person name="Larimer F."/>
            <person name="Land M."/>
            <person name="Hauser L."/>
            <person name="Markowitz V."/>
            <person name="Cheng J.-F."/>
            <person name="Hugenholtz P."/>
            <person name="Woyke T."/>
            <person name="Wu D."/>
            <person name="Klenk H.-P."/>
            <person name="Eisen J.A."/>
        </authorList>
    </citation>
    <scope>NUCLEOTIDE SEQUENCE [LARGE SCALE GENOMIC DNA]</scope>
    <source>
        <strain evidence="4">ATCC 700099 / DSM 44233 / CIP 104796 / JCM 9543 / NBRC 105858 / Y-104</strain>
    </source>
</reference>
<dbReference type="Pfam" id="PF13620">
    <property type="entry name" value="CarboxypepD_reg"/>
    <property type="match status" value="2"/>
</dbReference>
<feature type="compositionally biased region" description="Gly residues" evidence="1">
    <location>
        <begin position="278"/>
        <end position="335"/>
    </location>
</feature>
<dbReference type="InterPro" id="IPR013784">
    <property type="entry name" value="Carb-bd-like_fold"/>
</dbReference>
<dbReference type="InterPro" id="IPR008969">
    <property type="entry name" value="CarboxyPept-like_regulatory"/>
</dbReference>
<evidence type="ECO:0000313" key="3">
    <source>
        <dbReference type="EMBL" id="ACV77433.1"/>
    </source>
</evidence>
<accession>C8XBH1</accession>